<dbReference type="AlphaFoldDB" id="A0A0F9EAQ7"/>
<gene>
    <name evidence="1" type="ORF">LCGC14_2448290</name>
</gene>
<evidence type="ECO:0000313" key="1">
    <source>
        <dbReference type="EMBL" id="KKL21153.1"/>
    </source>
</evidence>
<accession>A0A0F9EAQ7</accession>
<comment type="caution">
    <text evidence="1">The sequence shown here is derived from an EMBL/GenBank/DDBJ whole genome shotgun (WGS) entry which is preliminary data.</text>
</comment>
<organism evidence="1">
    <name type="scientific">marine sediment metagenome</name>
    <dbReference type="NCBI Taxonomy" id="412755"/>
    <lineage>
        <taxon>unclassified sequences</taxon>
        <taxon>metagenomes</taxon>
        <taxon>ecological metagenomes</taxon>
    </lineage>
</organism>
<reference evidence="1" key="1">
    <citation type="journal article" date="2015" name="Nature">
        <title>Complex archaea that bridge the gap between prokaryotes and eukaryotes.</title>
        <authorList>
            <person name="Spang A."/>
            <person name="Saw J.H."/>
            <person name="Jorgensen S.L."/>
            <person name="Zaremba-Niedzwiedzka K."/>
            <person name="Martijn J."/>
            <person name="Lind A.E."/>
            <person name="van Eijk R."/>
            <person name="Schleper C."/>
            <person name="Guy L."/>
            <person name="Ettema T.J."/>
        </authorList>
    </citation>
    <scope>NUCLEOTIDE SEQUENCE</scope>
</reference>
<sequence length="31" mass="3836">MLCKGNLEILKELKRRIHIHHIDYDKKNTFQ</sequence>
<dbReference type="EMBL" id="LAZR01037834">
    <property type="protein sequence ID" value="KKL21153.1"/>
    <property type="molecule type" value="Genomic_DNA"/>
</dbReference>
<feature type="non-terminal residue" evidence="1">
    <location>
        <position position="31"/>
    </location>
</feature>
<name>A0A0F9EAQ7_9ZZZZ</name>
<proteinExistence type="predicted"/>
<protein>
    <submittedName>
        <fullName evidence="1">Uncharacterized protein</fullName>
    </submittedName>
</protein>